<dbReference type="GO" id="GO:0015074">
    <property type="term" value="P:DNA integration"/>
    <property type="evidence" value="ECO:0007669"/>
    <property type="project" value="InterPro"/>
</dbReference>
<gene>
    <name evidence="5" type="ORF">ISN45_Aa07g018250</name>
</gene>
<dbReference type="PANTHER" id="PTHR11439">
    <property type="entry name" value="GAG-POL-RELATED RETROTRANSPOSON"/>
    <property type="match status" value="1"/>
</dbReference>
<feature type="compositionally biased region" description="Low complexity" evidence="2">
    <location>
        <begin position="801"/>
        <end position="833"/>
    </location>
</feature>
<proteinExistence type="predicted"/>
<name>A0A8T1YAC3_9BRAS</name>
<dbReference type="SMART" id="SM00184">
    <property type="entry name" value="RING"/>
    <property type="match status" value="1"/>
</dbReference>
<feature type="compositionally biased region" description="Polar residues" evidence="2">
    <location>
        <begin position="1524"/>
        <end position="1549"/>
    </location>
</feature>
<evidence type="ECO:0000259" key="3">
    <source>
        <dbReference type="PROSITE" id="PS50089"/>
    </source>
</evidence>
<dbReference type="InterPro" id="IPR001584">
    <property type="entry name" value="Integrase_cat-core"/>
</dbReference>
<dbReference type="Pfam" id="PF25597">
    <property type="entry name" value="SH3_retrovirus"/>
    <property type="match status" value="1"/>
</dbReference>
<accession>A0A8T1YAC3</accession>
<keyword evidence="1" id="KW-0863">Zinc-finger</keyword>
<dbReference type="Pfam" id="PF13976">
    <property type="entry name" value="gag_pre-integrs"/>
    <property type="match status" value="1"/>
</dbReference>
<dbReference type="PROSITE" id="PS50089">
    <property type="entry name" value="ZF_RING_2"/>
    <property type="match status" value="1"/>
</dbReference>
<dbReference type="InterPro" id="IPR057670">
    <property type="entry name" value="SH3_retrovirus"/>
</dbReference>
<evidence type="ECO:0000259" key="4">
    <source>
        <dbReference type="PROSITE" id="PS50994"/>
    </source>
</evidence>
<dbReference type="PROSITE" id="PS50994">
    <property type="entry name" value="INTEGRASE"/>
    <property type="match status" value="1"/>
</dbReference>
<dbReference type="InterPro" id="IPR054722">
    <property type="entry name" value="PolX-like_BBD"/>
</dbReference>
<dbReference type="GO" id="GO:0008270">
    <property type="term" value="F:zinc ion binding"/>
    <property type="evidence" value="ECO:0007669"/>
    <property type="project" value="UniProtKB-KW"/>
</dbReference>
<feature type="compositionally biased region" description="Low complexity" evidence="2">
    <location>
        <begin position="888"/>
        <end position="914"/>
    </location>
</feature>
<dbReference type="InterPro" id="IPR001841">
    <property type="entry name" value="Znf_RING"/>
</dbReference>
<feature type="compositionally biased region" description="Low complexity" evidence="2">
    <location>
        <begin position="232"/>
        <end position="241"/>
    </location>
</feature>
<feature type="region of interest" description="Disordered" evidence="2">
    <location>
        <begin position="774"/>
        <end position="935"/>
    </location>
</feature>
<dbReference type="InterPro" id="IPR013103">
    <property type="entry name" value="RVT_2"/>
</dbReference>
<protein>
    <submittedName>
        <fullName evidence="5">Zinc finger RING-type</fullName>
    </submittedName>
</protein>
<sequence length="1631" mass="182266">MAASNTRVPTSTNDAIVFNNQTLFNVNTANVTKLTKDNYLMWSRQVHALLDGYELAGYLDGTTDVPPTTITTNDVTSANPDHAFWKRQDKLVYSALLGAVSTSVQPLLSRATTAAQIWEKLRSTYANPSRSHVRQLKDQLPLWIKGNKTIDEYVQGFVAKFDQLALLEKPIEHDDQVEYVINGLPEDYKPVVDQIAAKDKPPSLTEVHERLLNQEGKLIAKANTAASINLPATANVTTHRNNTNRHYNKSSPRPNNHWQQQNYNNKQDTRAPKPYQGRCQICSVHGHSARRCPQLANVQQQVSPFTPWQPRANIATASPFSANPWLLDSGATHHITNDLTNLSLHQPYNGGDDVIIGDGSPLTISHTGSTLLPSLSRDLMLNRVLYVPNIHKNLISVYRLCNANQVSVEFFPAHFQVKDLSTGVPLLQGRTKNELYEWPVNAPQATALFVSPSSKTTLASWHSRLGHPSPPILSSIISCFSLPVSSSSSKHLFCSNCHINKSHKMPFSVSSINSTKPLHYLFTDVWTSPITSIDHNKYYLIFVDHFTRYTWFYPLKQKSQVKETFIAFKALVENHFNTRIGTLFSDNGGEFIALRTYLQTCGISHLTSPPHTPEHNGLAERKHRHIVETGLTLLSTASLPKEYWTYAFATAVYLINRLPTPVLDHHSPYHKLFGVSPHYEKLRIFGCRCYPWLRPYTLHKLDDRSKECVFLGYSLTQSAYLCLDKNSGRIYVSRHVQFDETTFPFATPVASVSVPTAEPSAFVPHVSIPLHAPQQRTSLSPDDHDDALPPRYNSLPPLEPPSLILHQQQSSTPSTTSSTSASSAPSSSQQTTTVAQVLPLNPFPINSHSSSSTQRPTGQTQQNEPQVTITRPTGPSNPLSIQPTNQRPTGPLSTTTTTRNTTPTNSTSSTVPATQQQNPQENTHKMTTRSKNNIQKPNKKLSLVTALRHKLAPEPTTYQQALRDEQWRRAMSTEIDGQIANHTWDLVPRAPAQNVVGCRWVFKTKLLPTGNLDKYKARLVAKGFHQEYGLDYKETFSPVVKSATIRLVLGHAESNSWPIRQLDVNQAFLQGTLKEEVYMEQPPGFIDKDRPNHVCRLHKAIYGLKQAPRAWYLELRNFLVSSGFVNSLADASLFVYYDRTVLIYILVYVDDIIVTGNDSRAVASFISCLASRFSLKDQGDINYFLGIEVTRTAAGLHLMQRKYIADLLTKTKMLDAKPVATPMQSTPKIILNSGNVLDDASEYRMVVGSLQYLAFTRPDISFAVNKLSQFMHKPTMDHWLAAKRVLRYLAGTMTHGILLSSRNKAALHAYSDADWAGDNEDYVSTNAYLVYMGKQPISWSSKKQNGVARSSTEAEYRAIANAAAEVRWICNLLTELHIPLPVAPVVYCDNIGATYLSANPVFHSRMKHIALDYHFVRGQVQTGSLRVSHVSAKDQLADTLTKPLPRAAFQLACSKIGVTKVPPSCGELSNTLLYQRMGCCCCLPSIPESSRTIDEHVPLSRAPPSSLSNAYTSPLSPPIPLAFTNRNLQTSPPKLPRTQSNSSEASPGLTQVVPEKEKWHVDDLTDFELKKQYREAIDECPICLEEYEIENPKLLTKCGHDFHLACILEWMERSEACPVCDKEIVITESQS</sequence>
<dbReference type="Proteomes" id="UP000694240">
    <property type="component" value="Chromosome 12"/>
</dbReference>
<feature type="domain" description="Integrase catalytic" evidence="4">
    <location>
        <begin position="513"/>
        <end position="676"/>
    </location>
</feature>
<dbReference type="CDD" id="cd23116">
    <property type="entry name" value="RING-H2_AIRP1-like"/>
    <property type="match status" value="1"/>
</dbReference>
<dbReference type="Pfam" id="PF13639">
    <property type="entry name" value="zf-RING_2"/>
    <property type="match status" value="1"/>
</dbReference>
<dbReference type="Pfam" id="PF14223">
    <property type="entry name" value="Retrotran_gag_2"/>
    <property type="match status" value="1"/>
</dbReference>
<evidence type="ECO:0000256" key="2">
    <source>
        <dbReference type="SAM" id="MobiDB-lite"/>
    </source>
</evidence>
<feature type="region of interest" description="Disordered" evidence="2">
    <location>
        <begin position="231"/>
        <end position="272"/>
    </location>
</feature>
<keyword evidence="1" id="KW-0862">Zinc</keyword>
<feature type="region of interest" description="Disordered" evidence="2">
    <location>
        <begin position="1522"/>
        <end position="1552"/>
    </location>
</feature>
<dbReference type="InterPro" id="IPR025724">
    <property type="entry name" value="GAG-pre-integrase_dom"/>
</dbReference>
<organism evidence="5 6">
    <name type="scientific">Arabidopsis thaliana x Arabidopsis arenosa</name>
    <dbReference type="NCBI Taxonomy" id="1240361"/>
    <lineage>
        <taxon>Eukaryota</taxon>
        <taxon>Viridiplantae</taxon>
        <taxon>Streptophyta</taxon>
        <taxon>Embryophyta</taxon>
        <taxon>Tracheophyta</taxon>
        <taxon>Spermatophyta</taxon>
        <taxon>Magnoliopsida</taxon>
        <taxon>eudicotyledons</taxon>
        <taxon>Gunneridae</taxon>
        <taxon>Pentapetalae</taxon>
        <taxon>rosids</taxon>
        <taxon>malvids</taxon>
        <taxon>Brassicales</taxon>
        <taxon>Brassicaceae</taxon>
        <taxon>Camelineae</taxon>
        <taxon>Arabidopsis</taxon>
    </lineage>
</organism>
<evidence type="ECO:0000256" key="1">
    <source>
        <dbReference type="PROSITE-ProRule" id="PRU00175"/>
    </source>
</evidence>
<dbReference type="Pfam" id="PF22936">
    <property type="entry name" value="Pol_BBD"/>
    <property type="match status" value="1"/>
</dbReference>
<feature type="compositionally biased region" description="Polar residues" evidence="2">
    <location>
        <begin position="844"/>
        <end position="887"/>
    </location>
</feature>
<reference evidence="5 6" key="1">
    <citation type="submission" date="2020-12" db="EMBL/GenBank/DDBJ databases">
        <title>Concerted genomic and epigenomic changes stabilize Arabidopsis allopolyploids.</title>
        <authorList>
            <person name="Chen Z."/>
        </authorList>
    </citation>
    <scope>NUCLEOTIDE SEQUENCE [LARGE SCALE GENOMIC DNA]</scope>
    <source>
        <strain evidence="5">Allo738</strain>
        <tissue evidence="5">Leaf</tissue>
    </source>
</reference>
<dbReference type="Pfam" id="PF07727">
    <property type="entry name" value="RVT_2"/>
    <property type="match status" value="1"/>
</dbReference>
<dbReference type="Pfam" id="PF00665">
    <property type="entry name" value="rve"/>
    <property type="match status" value="1"/>
</dbReference>
<feature type="compositionally biased region" description="Polar residues" evidence="2">
    <location>
        <begin position="249"/>
        <end position="266"/>
    </location>
</feature>
<keyword evidence="1" id="KW-0479">Metal-binding</keyword>
<feature type="domain" description="RING-type" evidence="3">
    <location>
        <begin position="1580"/>
        <end position="1621"/>
    </location>
</feature>
<dbReference type="EMBL" id="JAEFBK010000012">
    <property type="protein sequence ID" value="KAG7541769.1"/>
    <property type="molecule type" value="Genomic_DNA"/>
</dbReference>
<dbReference type="CDD" id="cd09272">
    <property type="entry name" value="RNase_HI_RT_Ty1"/>
    <property type="match status" value="1"/>
</dbReference>
<keyword evidence="6" id="KW-1185">Reference proteome</keyword>
<evidence type="ECO:0000313" key="5">
    <source>
        <dbReference type="EMBL" id="KAG7541769.1"/>
    </source>
</evidence>
<comment type="caution">
    <text evidence="5">The sequence shown here is derived from an EMBL/GenBank/DDBJ whole genome shotgun (WGS) entry which is preliminary data.</text>
</comment>
<evidence type="ECO:0000313" key="6">
    <source>
        <dbReference type="Proteomes" id="UP000694240"/>
    </source>
</evidence>
<dbReference type="PANTHER" id="PTHR11439:SF463">
    <property type="entry name" value="REVERSE TRANSCRIPTASE TY1_COPIA-TYPE DOMAIN-CONTAINING PROTEIN"/>
    <property type="match status" value="1"/>
</dbReference>